<dbReference type="Pfam" id="PF20797">
    <property type="entry name" value="HepT-like_2"/>
    <property type="match status" value="1"/>
</dbReference>
<proteinExistence type="predicted"/>
<feature type="domain" description="HepT-like" evidence="1">
    <location>
        <begin position="50"/>
        <end position="158"/>
    </location>
</feature>
<protein>
    <recommendedName>
        <fullName evidence="1">HepT-like domain-containing protein</fullName>
    </recommendedName>
</protein>
<dbReference type="Proteomes" id="UP000294886">
    <property type="component" value="Unassembled WGS sequence"/>
</dbReference>
<comment type="caution">
    <text evidence="2">The sequence shown here is derived from an EMBL/GenBank/DDBJ whole genome shotgun (WGS) entry which is preliminary data.</text>
</comment>
<evidence type="ECO:0000313" key="2">
    <source>
        <dbReference type="EMBL" id="TCO60217.1"/>
    </source>
</evidence>
<dbReference type="AlphaFoldDB" id="A0A4R2JMR5"/>
<gene>
    <name evidence="2" type="ORF">EV203_1221</name>
</gene>
<reference evidence="2 3" key="1">
    <citation type="submission" date="2019-03" db="EMBL/GenBank/DDBJ databases">
        <title>Genomic Encyclopedia of Type Strains, Phase IV (KMG-IV): sequencing the most valuable type-strain genomes for metagenomic binning, comparative biology and taxonomic classification.</title>
        <authorList>
            <person name="Goeker M."/>
        </authorList>
    </citation>
    <scope>NUCLEOTIDE SEQUENCE [LARGE SCALE GENOMIC DNA]</scope>
    <source>
        <strain evidence="2 3">DSM 13054</strain>
    </source>
</reference>
<evidence type="ECO:0000259" key="1">
    <source>
        <dbReference type="Pfam" id="PF20797"/>
    </source>
</evidence>
<dbReference type="RefSeq" id="WP_132040365.1">
    <property type="nucleotide sequence ID" value="NZ_SLWU01000022.1"/>
</dbReference>
<sequence length="169" mass="19683">MDVGKIKVTSARLKMELENIQKLYDTLKTKDMFDKKTLKQKLTDDFVLRAVGSIFHDFYTAVENMFKIVAKNIDGFMPSGAEWHLELLEQMSMPIEGERPAFINTGTKLLLNEFRGFRHIFRNIYGFNLMPERIARLLEIFPEAVDNLKKDVEKFINEMESIIKEGSVK</sequence>
<accession>A0A4R2JMR5</accession>
<dbReference type="InterPro" id="IPR048769">
    <property type="entry name" value="HepT-like_dom"/>
</dbReference>
<name>A0A4R2JMR5_9THEO</name>
<evidence type="ECO:0000313" key="3">
    <source>
        <dbReference type="Proteomes" id="UP000294886"/>
    </source>
</evidence>
<organism evidence="2 3">
    <name type="scientific">Caldanaerobacter subterraneus</name>
    <dbReference type="NCBI Taxonomy" id="911092"/>
    <lineage>
        <taxon>Bacteria</taxon>
        <taxon>Bacillati</taxon>
        <taxon>Bacillota</taxon>
        <taxon>Clostridia</taxon>
        <taxon>Thermoanaerobacterales</taxon>
        <taxon>Thermoanaerobacteraceae</taxon>
        <taxon>Caldanaerobacter</taxon>
    </lineage>
</organism>
<dbReference type="EMBL" id="SLWU01000022">
    <property type="protein sequence ID" value="TCO60217.1"/>
    <property type="molecule type" value="Genomic_DNA"/>
</dbReference>